<evidence type="ECO:0000256" key="8">
    <source>
        <dbReference type="ARBA" id="ARBA00022837"/>
    </source>
</evidence>
<dbReference type="InterPro" id="IPR011990">
    <property type="entry name" value="TPR-like_helical_dom_sf"/>
</dbReference>
<feature type="binding site" evidence="14">
    <location>
        <position position="240"/>
    </location>
    <ligand>
        <name>Ca(2+)</name>
        <dbReference type="ChEBI" id="CHEBI:29108"/>
        <label>1</label>
    </ligand>
</feature>
<dbReference type="EC" id="1.11.1.7" evidence="4"/>
<proteinExistence type="inferred from homology"/>
<evidence type="ECO:0000256" key="7">
    <source>
        <dbReference type="ARBA" id="ARBA00022723"/>
    </source>
</evidence>
<keyword evidence="7 14" id="KW-0479">Metal-binding</keyword>
<evidence type="ECO:0000256" key="4">
    <source>
        <dbReference type="ARBA" id="ARBA00012313"/>
    </source>
</evidence>
<dbReference type="PRINTS" id="PR00458">
    <property type="entry name" value="PEROXIDASE"/>
</dbReference>
<dbReference type="PROSITE" id="PS50873">
    <property type="entry name" value="PEROXIDASE_4"/>
    <property type="match status" value="1"/>
</dbReference>
<dbReference type="PRINTS" id="PR00461">
    <property type="entry name" value="PLPEROXIDASE"/>
</dbReference>
<comment type="function">
    <text evidence="2">Removal of H(2)O(2), oxidation of toxic reductants, biosynthesis and degradation of lignin, suberization, auxin catabolism, response to environmental stresses such as wounding, pathogen attack and oxidative stress. These functions might be dependent on each isozyme/isoform in each plant tissue.</text>
</comment>
<dbReference type="OrthoDB" id="2113341at2759"/>
<keyword evidence="10 14" id="KW-0408">Iron</keyword>
<evidence type="ECO:0000256" key="3">
    <source>
        <dbReference type="ARBA" id="ARBA00006873"/>
    </source>
</evidence>
<name>A0A5J5AQ88_9ASTE</name>
<dbReference type="Pfam" id="PF20431">
    <property type="entry name" value="E_motif"/>
    <property type="match status" value="1"/>
</dbReference>
<dbReference type="Gene3D" id="1.10.420.10">
    <property type="entry name" value="Peroxidase, domain 2"/>
    <property type="match status" value="1"/>
</dbReference>
<evidence type="ECO:0000256" key="9">
    <source>
        <dbReference type="ARBA" id="ARBA00023002"/>
    </source>
</evidence>
<evidence type="ECO:0000256" key="12">
    <source>
        <dbReference type="ARBA" id="ARBA00023180"/>
    </source>
</evidence>
<accession>A0A5J5AQ88</accession>
<dbReference type="GO" id="GO:0020037">
    <property type="term" value="F:heme binding"/>
    <property type="evidence" value="ECO:0007669"/>
    <property type="project" value="InterPro"/>
</dbReference>
<dbReference type="PANTHER" id="PTHR31517">
    <property type="match status" value="1"/>
</dbReference>
<dbReference type="GO" id="GO:0006979">
    <property type="term" value="P:response to oxidative stress"/>
    <property type="evidence" value="ECO:0007669"/>
    <property type="project" value="InterPro"/>
</dbReference>
<feature type="binding site" evidence="14">
    <location>
        <position position="244"/>
    </location>
    <ligand>
        <name>Ca(2+)</name>
        <dbReference type="ChEBI" id="CHEBI:29108"/>
        <label>1</label>
    </ligand>
</feature>
<keyword evidence="8 14" id="KW-0106">Calcium</keyword>
<evidence type="ECO:0000256" key="11">
    <source>
        <dbReference type="ARBA" id="ARBA00023157"/>
    </source>
</evidence>
<dbReference type="FunFam" id="1.10.420.10:FF:000006">
    <property type="entry name" value="Peroxidase"/>
    <property type="match status" value="1"/>
</dbReference>
<evidence type="ECO:0000256" key="13">
    <source>
        <dbReference type="PIRSR" id="PIRSR600823-2"/>
    </source>
</evidence>
<keyword evidence="9" id="KW-0560">Oxidoreductase</keyword>
<evidence type="ECO:0000256" key="5">
    <source>
        <dbReference type="ARBA" id="ARBA00022559"/>
    </source>
</evidence>
<dbReference type="GO" id="GO:0140825">
    <property type="term" value="F:lactoperoxidase activity"/>
    <property type="evidence" value="ECO:0007669"/>
    <property type="project" value="UniProtKB-EC"/>
</dbReference>
<evidence type="ECO:0000256" key="14">
    <source>
        <dbReference type="PIRSR" id="PIRSR600823-3"/>
    </source>
</evidence>
<dbReference type="AlphaFoldDB" id="A0A5J5AQ88"/>
<dbReference type="InterPro" id="IPR019793">
    <property type="entry name" value="Peroxidases_heam-ligand_BS"/>
</dbReference>
<keyword evidence="5" id="KW-0575">Peroxidase</keyword>
<feature type="binding site" description="axial binding residue" evidence="14">
    <location>
        <position position="362"/>
    </location>
    <ligand>
        <name>heme b</name>
        <dbReference type="ChEBI" id="CHEBI:60344"/>
    </ligand>
    <ligandPart>
        <name>Fe</name>
        <dbReference type="ChEBI" id="CHEBI:18248"/>
    </ligandPart>
</feature>
<evidence type="ECO:0000313" key="17">
    <source>
        <dbReference type="EMBL" id="KAA8531922.1"/>
    </source>
</evidence>
<protein>
    <recommendedName>
        <fullName evidence="4">peroxidase</fullName>
        <ecNumber evidence="4">1.11.1.7</ecNumber>
    </recommendedName>
</protein>
<keyword evidence="11 15" id="KW-1015">Disulfide bond</keyword>
<evidence type="ECO:0000259" key="16">
    <source>
        <dbReference type="PROSITE" id="PS50873"/>
    </source>
</evidence>
<keyword evidence="12" id="KW-0325">Glycoprotein</keyword>
<dbReference type="Gene3D" id="1.25.40.10">
    <property type="entry name" value="Tetratricopeptide repeat domain"/>
    <property type="match status" value="1"/>
</dbReference>
<evidence type="ECO:0000313" key="18">
    <source>
        <dbReference type="Proteomes" id="UP000325577"/>
    </source>
</evidence>
<dbReference type="InterPro" id="IPR000823">
    <property type="entry name" value="Peroxidase_pln"/>
</dbReference>
<feature type="binding site" evidence="14">
    <location>
        <position position="256"/>
    </location>
    <ligand>
        <name>Ca(2+)</name>
        <dbReference type="ChEBI" id="CHEBI:29108"/>
        <label>1</label>
    </ligand>
</feature>
<comment type="cofactor">
    <cofactor evidence="14">
        <name>heme b</name>
        <dbReference type="ChEBI" id="CHEBI:60344"/>
    </cofactor>
    <text evidence="14">Binds 1 heme b (iron(II)-protoporphyrin IX) group per subunit.</text>
</comment>
<feature type="binding site" evidence="14">
    <location>
        <position position="414"/>
    </location>
    <ligand>
        <name>Ca(2+)</name>
        <dbReference type="ChEBI" id="CHEBI:29108"/>
        <label>2</label>
    </ligand>
</feature>
<dbReference type="GO" id="GO:0042744">
    <property type="term" value="P:hydrogen peroxide catabolic process"/>
    <property type="evidence" value="ECO:0007669"/>
    <property type="project" value="InterPro"/>
</dbReference>
<dbReference type="InterPro" id="IPR046848">
    <property type="entry name" value="E_motif"/>
</dbReference>
<keyword evidence="18" id="KW-1185">Reference proteome</keyword>
<comment type="similarity">
    <text evidence="3">Belongs to the peroxidase family. Ascorbate peroxidase subfamily.</text>
</comment>
<comment type="cofactor">
    <cofactor evidence="14">
        <name>Ca(2+)</name>
        <dbReference type="ChEBI" id="CHEBI:29108"/>
    </cofactor>
    <text evidence="14">Binds 2 calcium ions per subunit.</text>
</comment>
<feature type="disulfide bond" evidence="15">
    <location>
        <begin position="369"/>
        <end position="401"/>
    </location>
</feature>
<feature type="domain" description="Plant heme peroxidase family profile" evidence="16">
    <location>
        <begin position="239"/>
        <end position="494"/>
    </location>
</feature>
<dbReference type="SUPFAM" id="SSF48113">
    <property type="entry name" value="Heme-dependent peroxidases"/>
    <property type="match status" value="1"/>
</dbReference>
<keyword evidence="6" id="KW-0349">Heme</keyword>
<dbReference type="EMBL" id="CM018043">
    <property type="protein sequence ID" value="KAA8531922.1"/>
    <property type="molecule type" value="Genomic_DNA"/>
</dbReference>
<dbReference type="PANTHER" id="PTHR31517:SF84">
    <property type="entry name" value="PEROXIDASE"/>
    <property type="match status" value="1"/>
</dbReference>
<evidence type="ECO:0000256" key="1">
    <source>
        <dbReference type="ARBA" id="ARBA00000189"/>
    </source>
</evidence>
<comment type="catalytic activity">
    <reaction evidence="1">
        <text>2 a phenolic donor + H2O2 = 2 a phenolic radical donor + 2 H2O</text>
        <dbReference type="Rhea" id="RHEA:56136"/>
        <dbReference type="ChEBI" id="CHEBI:15377"/>
        <dbReference type="ChEBI" id="CHEBI:16240"/>
        <dbReference type="ChEBI" id="CHEBI:139520"/>
        <dbReference type="ChEBI" id="CHEBI:139521"/>
        <dbReference type="EC" id="1.11.1.7"/>
    </reaction>
</comment>
<evidence type="ECO:0000256" key="10">
    <source>
        <dbReference type="ARBA" id="ARBA00023004"/>
    </source>
</evidence>
<reference evidence="17 18" key="1">
    <citation type="submission" date="2019-09" db="EMBL/GenBank/DDBJ databases">
        <title>A chromosome-level genome assembly of the Chinese tupelo Nyssa sinensis.</title>
        <authorList>
            <person name="Yang X."/>
            <person name="Kang M."/>
            <person name="Yang Y."/>
            <person name="Xiong H."/>
            <person name="Wang M."/>
            <person name="Zhang Z."/>
            <person name="Wang Z."/>
            <person name="Wu H."/>
            <person name="Ma T."/>
            <person name="Liu J."/>
            <person name="Xi Z."/>
        </authorList>
    </citation>
    <scope>NUCLEOTIDE SEQUENCE [LARGE SCALE GENOMIC DNA]</scope>
    <source>
        <strain evidence="17">J267</strain>
        <tissue evidence="17">Leaf</tissue>
    </source>
</reference>
<evidence type="ECO:0000256" key="2">
    <source>
        <dbReference type="ARBA" id="ARBA00002322"/>
    </source>
</evidence>
<dbReference type="Gene3D" id="1.10.520.10">
    <property type="match status" value="1"/>
</dbReference>
<dbReference type="Proteomes" id="UP000325577">
    <property type="component" value="Linkage Group LG2"/>
</dbReference>
<feature type="binding site" evidence="14">
    <location>
        <position position="422"/>
    </location>
    <ligand>
        <name>Ca(2+)</name>
        <dbReference type="ChEBI" id="CHEBI:29108"/>
        <label>2</label>
    </ligand>
</feature>
<evidence type="ECO:0000256" key="15">
    <source>
        <dbReference type="PIRSR" id="PIRSR600823-5"/>
    </source>
</evidence>
<dbReference type="CDD" id="cd00693">
    <property type="entry name" value="secretory_peroxidase"/>
    <property type="match status" value="1"/>
</dbReference>
<feature type="binding site" evidence="13">
    <location>
        <position position="332"/>
    </location>
    <ligand>
        <name>substrate</name>
    </ligand>
</feature>
<feature type="disulfide bond" evidence="15">
    <location>
        <begin position="289"/>
        <end position="490"/>
    </location>
</feature>
<evidence type="ECO:0000256" key="6">
    <source>
        <dbReference type="ARBA" id="ARBA00022617"/>
    </source>
</evidence>
<feature type="binding site" evidence="14">
    <location>
        <position position="417"/>
    </location>
    <ligand>
        <name>Ca(2+)</name>
        <dbReference type="ChEBI" id="CHEBI:29108"/>
        <label>2</label>
    </ligand>
</feature>
<dbReference type="InterPro" id="IPR033905">
    <property type="entry name" value="Secretory_peroxidase"/>
</dbReference>
<dbReference type="PROSITE" id="PS00435">
    <property type="entry name" value="PEROXIDASE_1"/>
    <property type="match status" value="1"/>
</dbReference>
<dbReference type="InterPro" id="IPR010255">
    <property type="entry name" value="Haem_peroxidase_sf"/>
</dbReference>
<feature type="binding site" evidence="14">
    <location>
        <position position="242"/>
    </location>
    <ligand>
        <name>Ca(2+)</name>
        <dbReference type="ChEBI" id="CHEBI:29108"/>
        <label>1</label>
    </ligand>
</feature>
<sequence>MLLESRLVSVLHDCNDLKQVHAHLVRKGVDHCYFVLTELLRMLTKVGAPMDPYIRLVFEQVKQPNPFLRTVLIRGYSLQGPFIESIRSIIIHAQTIMIGGFSSDLNEIVSRDGEDRTKPKRVTFIEVLTAFRRAAGHFEEAPGLVKTMPMKPQGGVWGALLGACRIQEIAASASHLFELEPNDIGNYILLSNIFASAGRCNNVSRIRNLMRTKGLKRILDVAGLKGRMGVQFISANINQGCDGSILLNSTPENKAEKDSPPNNPSMKGFDLIDQIKEVLENRCPGIVSCADILTYAARESVHLSGKFERYEVRGGRKDGRISRESDALNNLPPPSANVQLLVQSFGKKGLSPEDLVTLSGGHSIGVSNCSSLFGRHENFNRTGTPDPTLDFHLARKLRSECVGVEKSAPTVVMDRFTPTHLDNKYFNGLLQNKGLFTSDQTLLTNKYTRQQVIANAGQPSVWRRKFVGAMIKMGEIEVLTGQRGEIRKRCSHVN</sequence>
<dbReference type="GO" id="GO:0046872">
    <property type="term" value="F:metal ion binding"/>
    <property type="evidence" value="ECO:0007669"/>
    <property type="project" value="UniProtKB-KW"/>
</dbReference>
<dbReference type="Pfam" id="PF00141">
    <property type="entry name" value="peroxidase"/>
    <property type="match status" value="1"/>
</dbReference>
<organism evidence="17 18">
    <name type="scientific">Nyssa sinensis</name>
    <dbReference type="NCBI Taxonomy" id="561372"/>
    <lineage>
        <taxon>Eukaryota</taxon>
        <taxon>Viridiplantae</taxon>
        <taxon>Streptophyta</taxon>
        <taxon>Embryophyta</taxon>
        <taxon>Tracheophyta</taxon>
        <taxon>Spermatophyta</taxon>
        <taxon>Magnoliopsida</taxon>
        <taxon>eudicotyledons</taxon>
        <taxon>Gunneridae</taxon>
        <taxon>Pentapetalae</taxon>
        <taxon>asterids</taxon>
        <taxon>Cornales</taxon>
        <taxon>Nyssaceae</taxon>
        <taxon>Nyssa</taxon>
    </lineage>
</organism>
<dbReference type="InterPro" id="IPR002016">
    <property type="entry name" value="Haem_peroxidase"/>
</dbReference>
<gene>
    <name evidence="17" type="ORF">F0562_006361</name>
</gene>